<evidence type="ECO:0000313" key="2">
    <source>
        <dbReference type="EMBL" id="KRO16526.1"/>
    </source>
</evidence>
<reference evidence="2 3" key="1">
    <citation type="journal article" date="2015" name="Genome Announc.">
        <title>Expanding the biotechnology potential of lactobacilli through comparative genomics of 213 strains and associated genera.</title>
        <authorList>
            <person name="Sun Z."/>
            <person name="Harris H.M."/>
            <person name="McCann A."/>
            <person name="Guo C."/>
            <person name="Argimon S."/>
            <person name="Zhang W."/>
            <person name="Yang X."/>
            <person name="Jeffery I.B."/>
            <person name="Cooney J.C."/>
            <person name="Kagawa T.F."/>
            <person name="Liu W."/>
            <person name="Song Y."/>
            <person name="Salvetti E."/>
            <person name="Wrobel A."/>
            <person name="Rasinkangas P."/>
            <person name="Parkhill J."/>
            <person name="Rea M.C."/>
            <person name="O'Sullivan O."/>
            <person name="Ritari J."/>
            <person name="Douillard F.P."/>
            <person name="Paul Ross R."/>
            <person name="Yang R."/>
            <person name="Briner A.E."/>
            <person name="Felis G.E."/>
            <person name="de Vos W.M."/>
            <person name="Barrangou R."/>
            <person name="Klaenhammer T.R."/>
            <person name="Caufield P.W."/>
            <person name="Cui Y."/>
            <person name="Zhang H."/>
            <person name="O'Toole P.W."/>
        </authorList>
    </citation>
    <scope>NUCLEOTIDE SEQUENCE [LARGE SCALE GENOMIC DNA]</scope>
    <source>
        <strain evidence="2 3">DSM 24301</strain>
    </source>
</reference>
<comment type="caution">
    <text evidence="2">The sequence shown here is derived from an EMBL/GenBank/DDBJ whole genome shotgun (WGS) entry which is preliminary data.</text>
</comment>
<dbReference type="Proteomes" id="UP000050969">
    <property type="component" value="Unassembled WGS sequence"/>
</dbReference>
<keyword evidence="3" id="KW-1185">Reference proteome</keyword>
<gene>
    <name evidence="2" type="ORF">IV56_GL001116</name>
</gene>
<evidence type="ECO:0000313" key="3">
    <source>
        <dbReference type="Proteomes" id="UP000050969"/>
    </source>
</evidence>
<dbReference type="InterPro" id="IPR012892">
    <property type="entry name" value="Gp58"/>
</dbReference>
<dbReference type="EMBL" id="JQCE01000037">
    <property type="protein sequence ID" value="KRO16526.1"/>
    <property type="molecule type" value="Genomic_DNA"/>
</dbReference>
<organism evidence="2 3">
    <name type="scientific">Lacticaseibacillus saniviri JCM 17471 = DSM 24301</name>
    <dbReference type="NCBI Taxonomy" id="1293598"/>
    <lineage>
        <taxon>Bacteria</taxon>
        <taxon>Bacillati</taxon>
        <taxon>Bacillota</taxon>
        <taxon>Bacilli</taxon>
        <taxon>Lactobacillales</taxon>
        <taxon>Lactobacillaceae</taxon>
        <taxon>Lacticaseibacillus</taxon>
    </lineage>
</organism>
<sequence>MLLKTQAVHDAWAAPEHILELRISINGQTYTATDVVSLTYDSGAMNGDAFALGSTYANSIKITFSHIVEGIELLNEVTPEIGIQLPDGSWDYTKLGVFVIDSEVNQDRNNSQTSLSATDRMVMMGSSYESKLTYPASLIDIITEVANIAGVKLNEADIARLPSIKVSAFPKGTTLRQVIGYVAQFTGGFATFDRDGLLDIRGLQDPNFVVSADNYVSKGLNKNETFYRIGGMQAEVTQSSKDDSGNDVNNTINLQAGSSAGSQIKLTNPAMTQDKLEDLYQQFRNINFYPYSLSWFADPSLEAGDWVTIEDNKGNEFKSPALGLTLTFGGGLTGSLKADTTVTASTNFVYQGELNQKVTQLGGSQNASGNRTWEGIDQPQLAKEGDIWFKKEGPDTYLMIYHVNPDTGVGDWIEQVSTKSGNVIQQINDDMTDARIIGEKLHITGTTLIDNVAIKSGAIAGLSADKITAGTINAATVNLINLNANNISTGTIIGASLSINLNTGMVEFQRGRIHNTSNTIDINIDQGYMSVANGNNRVMLKNGEMQFVEPNFFDTETMPYLKLTNNISGASFYGAGFIGRTYAVMSTNTGLGSAFSGLTGVESFAGFSTGDTVPTKVGGANRGVIIAGGATFSNGYATSSPSITVGLTSSDIRMTAYNIYMNSNSYFDSKGAASLSRLTVNGDARVIGNLKIGWAGYALGSDYGGNLTFNGKSLASTTDVASVRSAVSSAQSRADSAYNFAQTLNNDIWRIKSKLNMN</sequence>
<proteinExistence type="predicted"/>
<accession>A0A0R2MSH6</accession>
<dbReference type="STRING" id="1293598.IV56_GL001116"/>
<protein>
    <recommendedName>
        <fullName evidence="1">Gp58-like domain-containing protein</fullName>
    </recommendedName>
</protein>
<feature type="domain" description="Gp58-like" evidence="1">
    <location>
        <begin position="421"/>
        <end position="598"/>
    </location>
</feature>
<name>A0A0R2MSH6_9LACO</name>
<dbReference type="AlphaFoldDB" id="A0A0R2MSH6"/>
<evidence type="ECO:0000259" key="1">
    <source>
        <dbReference type="Pfam" id="PF07902"/>
    </source>
</evidence>
<dbReference type="Pfam" id="PF07902">
    <property type="entry name" value="Gp58"/>
    <property type="match status" value="1"/>
</dbReference>
<dbReference type="PATRIC" id="fig|1293598.4.peg.1178"/>